<dbReference type="Proteomes" id="UP000284202">
    <property type="component" value="Unassembled WGS sequence"/>
</dbReference>
<dbReference type="AlphaFoldDB" id="A0A418T248"/>
<dbReference type="InterPro" id="IPR036291">
    <property type="entry name" value="NAD(P)-bd_dom_sf"/>
</dbReference>
<gene>
    <name evidence="2" type="ORF">D3P04_05810</name>
</gene>
<evidence type="ECO:0000256" key="1">
    <source>
        <dbReference type="ARBA" id="ARBA00008903"/>
    </source>
</evidence>
<reference evidence="3" key="1">
    <citation type="submission" date="2018-09" db="EMBL/GenBank/DDBJ databases">
        <title>Acidovorax cavernicola nov. sp. isolated from Gruta de las Maravillas (Aracena, Spain).</title>
        <authorList>
            <person name="Jurado V."/>
            <person name="Gutierrez-Patricio S."/>
            <person name="Gonzalez-Pimentel J.L."/>
            <person name="Miller A.Z."/>
            <person name="Laiz L."/>
            <person name="Saiz-Jimenez C."/>
        </authorList>
    </citation>
    <scope>NUCLEOTIDE SEQUENCE [LARGE SCALE GENOMIC DNA]</scope>
    <source>
        <strain evidence="3">1011MAR3C25</strain>
    </source>
</reference>
<sequence>MLPKLLTYEESLPALSWPGAIDALRQGHRLPRPEQGDLLLGSGDARLLNRAARIEGLGFAIKGDSIFPGNAAKGLPTVHGAVLLYHPDCGAVRAVIDSRLVTQWKTVADSLLGAQCLARPDSRHLLIIGAGAVAATLARGYDAAFPGIERISIWARRPEQARALAAALGDLRASVTAVENLPEAVGQADIVSAATMARQPVLMGDWLRPGTHVDLIGAYTPEMREADDTLIASALVYVDFVDTVVDKIGEIMQPVLSGAITCDHVRGDLYDLVAAGGSSRRTDDQTTLFKNGGGAHLDLMIASYVVEAVGAVGSNRKYSRSVRK</sequence>
<dbReference type="Pfam" id="PF02423">
    <property type="entry name" value="OCD_Mu_crystall"/>
    <property type="match status" value="1"/>
</dbReference>
<dbReference type="GO" id="GO:0016491">
    <property type="term" value="F:oxidoreductase activity"/>
    <property type="evidence" value="ECO:0007669"/>
    <property type="project" value="UniProtKB-ARBA"/>
</dbReference>
<dbReference type="FunFam" id="3.40.50.720:FF:000311">
    <property type="entry name" value="Ornithine cyclodeaminase"/>
    <property type="match status" value="1"/>
</dbReference>
<evidence type="ECO:0000313" key="2">
    <source>
        <dbReference type="EMBL" id="RJE87256.1"/>
    </source>
</evidence>
<comment type="similarity">
    <text evidence="1">Belongs to the ornithine cyclodeaminase/mu-crystallin family.</text>
</comment>
<keyword evidence="3" id="KW-1185">Reference proteome</keyword>
<dbReference type="GO" id="GO:0019752">
    <property type="term" value="P:carboxylic acid metabolic process"/>
    <property type="evidence" value="ECO:0007669"/>
    <property type="project" value="UniProtKB-ARBA"/>
</dbReference>
<evidence type="ECO:0000313" key="3">
    <source>
        <dbReference type="Proteomes" id="UP000284202"/>
    </source>
</evidence>
<dbReference type="PANTHER" id="PTHR13812:SF19">
    <property type="entry name" value="KETIMINE REDUCTASE MU-CRYSTALLIN"/>
    <property type="match status" value="1"/>
</dbReference>
<dbReference type="InterPro" id="IPR003462">
    <property type="entry name" value="ODC_Mu_crystall"/>
</dbReference>
<dbReference type="GO" id="GO:0005737">
    <property type="term" value="C:cytoplasm"/>
    <property type="evidence" value="ECO:0007669"/>
    <property type="project" value="TreeGrafter"/>
</dbReference>
<dbReference type="SUPFAM" id="SSF51735">
    <property type="entry name" value="NAD(P)-binding Rossmann-fold domains"/>
    <property type="match status" value="1"/>
</dbReference>
<proteinExistence type="inferred from homology"/>
<comment type="caution">
    <text evidence="2">The sequence shown here is derived from an EMBL/GenBank/DDBJ whole genome shotgun (WGS) entry which is preliminary data.</text>
</comment>
<dbReference type="Gene3D" id="3.30.1780.10">
    <property type="entry name" value="ornithine cyclodeaminase, domain 1"/>
    <property type="match status" value="1"/>
</dbReference>
<dbReference type="EMBL" id="QZCG01000003">
    <property type="protein sequence ID" value="RJE87256.1"/>
    <property type="molecule type" value="Genomic_DNA"/>
</dbReference>
<dbReference type="PANTHER" id="PTHR13812">
    <property type="entry name" value="KETIMINE REDUCTASE MU-CRYSTALLIN"/>
    <property type="match status" value="1"/>
</dbReference>
<dbReference type="OrthoDB" id="9785971at2"/>
<accession>A0A418T248</accession>
<name>A0A418T248_9RHOB</name>
<dbReference type="InterPro" id="IPR023401">
    <property type="entry name" value="ODC_N"/>
</dbReference>
<protein>
    <submittedName>
        <fullName evidence="2">Ornithine cyclodeaminase</fullName>
    </submittedName>
</protein>
<dbReference type="Gene3D" id="3.40.50.720">
    <property type="entry name" value="NAD(P)-binding Rossmann-like Domain"/>
    <property type="match status" value="1"/>
</dbReference>
<organism evidence="2 3">
    <name type="scientific">Paracoccus onubensis</name>
    <dbReference type="NCBI Taxonomy" id="1675788"/>
    <lineage>
        <taxon>Bacteria</taxon>
        <taxon>Pseudomonadati</taxon>
        <taxon>Pseudomonadota</taxon>
        <taxon>Alphaproteobacteria</taxon>
        <taxon>Rhodobacterales</taxon>
        <taxon>Paracoccaceae</taxon>
        <taxon>Paracoccus</taxon>
    </lineage>
</organism>